<dbReference type="EMBL" id="CP031165">
    <property type="protein sequence ID" value="AXV07123.1"/>
    <property type="molecule type" value="Genomic_DNA"/>
</dbReference>
<dbReference type="InterPro" id="IPR013766">
    <property type="entry name" value="Thioredoxin_domain"/>
</dbReference>
<gene>
    <name evidence="2" type="ORF">DVS28_a2442</name>
</gene>
<evidence type="ECO:0000313" key="2">
    <source>
        <dbReference type="EMBL" id="AXV07123.1"/>
    </source>
</evidence>
<organism evidence="2 3">
    <name type="scientific">Euzebya pacifica</name>
    <dbReference type="NCBI Taxonomy" id="1608957"/>
    <lineage>
        <taxon>Bacteria</taxon>
        <taxon>Bacillati</taxon>
        <taxon>Actinomycetota</taxon>
        <taxon>Nitriliruptoria</taxon>
        <taxon>Euzebyales</taxon>
    </lineage>
</organism>
<protein>
    <recommendedName>
        <fullName evidence="1">Thioredoxin domain-containing protein</fullName>
    </recommendedName>
</protein>
<dbReference type="PROSITE" id="PS51257">
    <property type="entry name" value="PROKAR_LIPOPROTEIN"/>
    <property type="match status" value="1"/>
</dbReference>
<proteinExistence type="predicted"/>
<keyword evidence="3" id="KW-1185">Reference proteome</keyword>
<feature type="domain" description="Thioredoxin" evidence="1">
    <location>
        <begin position="167"/>
        <end position="311"/>
    </location>
</feature>
<dbReference type="PROSITE" id="PS51318">
    <property type="entry name" value="TAT"/>
    <property type="match status" value="1"/>
</dbReference>
<dbReference type="PROSITE" id="PS51352">
    <property type="entry name" value="THIOREDOXIN_2"/>
    <property type="match status" value="1"/>
</dbReference>
<evidence type="ECO:0000259" key="1">
    <source>
        <dbReference type="PROSITE" id="PS51352"/>
    </source>
</evidence>
<dbReference type="Proteomes" id="UP000264006">
    <property type="component" value="Chromosome"/>
</dbReference>
<sequence>MLHRRHLLHATAAGLATALLGCESGTTVDGPTVATASESTPATRATPASALLEEVAPDRSSELTVINASFETLTGDDQLFAFGLVGPDNTPVTGAEVSVWTGSPEGGQVRGPVRASFREVPNQPLGLYVVTLELPEPGTIPMAAVTTDGAGGETVLRVADPETAIVLPPGAPAPVVATPTPDDLLGFERLCTLDPPCGMHEVSLDEALQAGEPVMLTIATPGFCETAICGPTVEVVEGIRASRPADSPIRWVHVEVFSDAGATVADPVTAWQLQSEPWIFGVGSDGQITGRLDGPLTILEDEIAALADQIA</sequence>
<name>A0A346XY26_9ACTN</name>
<evidence type="ECO:0000313" key="3">
    <source>
        <dbReference type="Proteomes" id="UP000264006"/>
    </source>
</evidence>
<reference evidence="2 3" key="1">
    <citation type="submission" date="2018-09" db="EMBL/GenBank/DDBJ databases">
        <title>Complete genome sequence of Euzebya sp. DY32-46 isolated from seawater of Pacific Ocean.</title>
        <authorList>
            <person name="Xu L."/>
            <person name="Wu Y.-H."/>
            <person name="Xu X.-W."/>
        </authorList>
    </citation>
    <scope>NUCLEOTIDE SEQUENCE [LARGE SCALE GENOMIC DNA]</scope>
    <source>
        <strain evidence="2 3">DY32-46</strain>
    </source>
</reference>
<dbReference type="RefSeq" id="WP_164710425.1">
    <property type="nucleotide sequence ID" value="NZ_CP031165.1"/>
</dbReference>
<accession>A0A346XY26</accession>
<dbReference type="KEGG" id="euz:DVS28_a2442"/>
<dbReference type="AlphaFoldDB" id="A0A346XY26"/>
<dbReference type="InterPro" id="IPR006311">
    <property type="entry name" value="TAT_signal"/>
</dbReference>